<evidence type="ECO:0000259" key="3">
    <source>
        <dbReference type="PROSITE" id="PS50110"/>
    </source>
</evidence>
<protein>
    <submittedName>
        <fullName evidence="4">Response regulator</fullName>
    </submittedName>
</protein>
<dbReference type="InterPro" id="IPR001789">
    <property type="entry name" value="Sig_transdc_resp-reg_receiver"/>
</dbReference>
<sequence>MSKRILIVDDDPDSRTILTCILEHGGYEVGIANDGFEAIKEIGDHPPDLVLLDIMMPGKNGFEVCEWVKSNPKISHIFIIIISAKSDPISQEQASHLGASDYITKPINPSEVLRRVRKFL</sequence>
<dbReference type="PANTHER" id="PTHR44591:SF3">
    <property type="entry name" value="RESPONSE REGULATORY DOMAIN-CONTAINING PROTEIN"/>
    <property type="match status" value="1"/>
</dbReference>
<dbReference type="AlphaFoldDB" id="A0A7X6DP53"/>
<dbReference type="PANTHER" id="PTHR44591">
    <property type="entry name" value="STRESS RESPONSE REGULATOR PROTEIN 1"/>
    <property type="match status" value="1"/>
</dbReference>
<dbReference type="InterPro" id="IPR011006">
    <property type="entry name" value="CheY-like_superfamily"/>
</dbReference>
<dbReference type="PROSITE" id="PS50110">
    <property type="entry name" value="RESPONSE_REGULATORY"/>
    <property type="match status" value="1"/>
</dbReference>
<dbReference type="RefSeq" id="WP_168058733.1">
    <property type="nucleotide sequence ID" value="NZ_VTOW01000001.1"/>
</dbReference>
<dbReference type="GO" id="GO:0000160">
    <property type="term" value="P:phosphorelay signal transduction system"/>
    <property type="evidence" value="ECO:0007669"/>
    <property type="project" value="InterPro"/>
</dbReference>
<dbReference type="Pfam" id="PF00072">
    <property type="entry name" value="Response_reg"/>
    <property type="match status" value="1"/>
</dbReference>
<comment type="caution">
    <text evidence="4">The sequence shown here is derived from an EMBL/GenBank/DDBJ whole genome shotgun (WGS) entry which is preliminary data.</text>
</comment>
<proteinExistence type="predicted"/>
<organism evidence="4 5">
    <name type="scientific">Candidatus Manganitrophus noduliformans</name>
    <dbReference type="NCBI Taxonomy" id="2606439"/>
    <lineage>
        <taxon>Bacteria</taxon>
        <taxon>Pseudomonadati</taxon>
        <taxon>Nitrospirota</taxon>
        <taxon>Nitrospiria</taxon>
        <taxon>Candidatus Troglogloeales</taxon>
        <taxon>Candidatus Manganitrophaceae</taxon>
        <taxon>Candidatus Manganitrophus</taxon>
    </lineage>
</organism>
<feature type="modified residue" description="4-aspartylphosphate" evidence="2">
    <location>
        <position position="53"/>
    </location>
</feature>
<dbReference type="EMBL" id="VTOW01000001">
    <property type="protein sequence ID" value="NKE70488.1"/>
    <property type="molecule type" value="Genomic_DNA"/>
</dbReference>
<gene>
    <name evidence="4" type="ORF">MNODULE_07020</name>
</gene>
<keyword evidence="1 2" id="KW-0597">Phosphoprotein</keyword>
<dbReference type="Gene3D" id="3.40.50.2300">
    <property type="match status" value="1"/>
</dbReference>
<reference evidence="4 5" key="1">
    <citation type="journal article" date="2020" name="Nature">
        <title>Bacterial chemolithoautotrophy via manganese oxidation.</title>
        <authorList>
            <person name="Yu H."/>
            <person name="Leadbetter J.R."/>
        </authorList>
    </citation>
    <scope>NUCLEOTIDE SEQUENCE [LARGE SCALE GENOMIC DNA]</scope>
    <source>
        <strain evidence="4 5">Mn-1</strain>
    </source>
</reference>
<feature type="domain" description="Response regulatory" evidence="3">
    <location>
        <begin position="4"/>
        <end position="120"/>
    </location>
</feature>
<dbReference type="SMART" id="SM00448">
    <property type="entry name" value="REC"/>
    <property type="match status" value="1"/>
</dbReference>
<accession>A0A7X6DP53</accession>
<dbReference type="Proteomes" id="UP000534783">
    <property type="component" value="Unassembled WGS sequence"/>
</dbReference>
<keyword evidence="5" id="KW-1185">Reference proteome</keyword>
<name>A0A7X6DP53_9BACT</name>
<evidence type="ECO:0000313" key="4">
    <source>
        <dbReference type="EMBL" id="NKE70488.1"/>
    </source>
</evidence>
<evidence type="ECO:0000313" key="5">
    <source>
        <dbReference type="Proteomes" id="UP000534783"/>
    </source>
</evidence>
<dbReference type="InterPro" id="IPR050595">
    <property type="entry name" value="Bact_response_regulator"/>
</dbReference>
<evidence type="ECO:0000256" key="2">
    <source>
        <dbReference type="PROSITE-ProRule" id="PRU00169"/>
    </source>
</evidence>
<dbReference type="SUPFAM" id="SSF52172">
    <property type="entry name" value="CheY-like"/>
    <property type="match status" value="1"/>
</dbReference>
<evidence type="ECO:0000256" key="1">
    <source>
        <dbReference type="ARBA" id="ARBA00022553"/>
    </source>
</evidence>